<dbReference type="Gene3D" id="4.10.410.40">
    <property type="match status" value="1"/>
</dbReference>
<accession>A0A7X2LSS8</accession>
<comment type="caution">
    <text evidence="1">The sequence shown here is derived from an EMBL/GenBank/DDBJ whole genome shotgun (WGS) entry which is preliminary data.</text>
</comment>
<sequence>MAAHTASASFTDAIYAISASLPATYDAAGYGATAMTYTTIGSVESFMAYGSKRNINKFSPIKGAVEKTKGAPDYGDGDLVVADIPADAGQIILAAAELSPNHYSMKITYSDGEVHYLDVIVAGWQMSSGKEGDTMKRTANLGICKKPVIVAAP</sequence>
<evidence type="ECO:0000313" key="2">
    <source>
        <dbReference type="Proteomes" id="UP000446768"/>
    </source>
</evidence>
<reference evidence="1 2" key="1">
    <citation type="submission" date="2019-11" db="EMBL/GenBank/DDBJ databases">
        <title>Novel species isolated from a subtropical stream in China.</title>
        <authorList>
            <person name="Lu H."/>
        </authorList>
    </citation>
    <scope>NUCLEOTIDE SEQUENCE [LARGE SCALE GENOMIC DNA]</scope>
    <source>
        <strain evidence="1 2">FT92W</strain>
    </source>
</reference>
<proteinExistence type="predicted"/>
<evidence type="ECO:0000313" key="1">
    <source>
        <dbReference type="EMBL" id="MRV72571.1"/>
    </source>
</evidence>
<dbReference type="Proteomes" id="UP000446768">
    <property type="component" value="Unassembled WGS sequence"/>
</dbReference>
<name>A0A7X2LSS8_9BURK</name>
<organism evidence="1 2">
    <name type="scientific">Pseudoduganella rivuli</name>
    <dbReference type="NCBI Taxonomy" id="2666085"/>
    <lineage>
        <taxon>Bacteria</taxon>
        <taxon>Pseudomonadati</taxon>
        <taxon>Pseudomonadota</taxon>
        <taxon>Betaproteobacteria</taxon>
        <taxon>Burkholderiales</taxon>
        <taxon>Oxalobacteraceae</taxon>
        <taxon>Telluria group</taxon>
        <taxon>Pseudoduganella</taxon>
    </lineage>
</organism>
<dbReference type="EMBL" id="WKJJ01000007">
    <property type="protein sequence ID" value="MRV72571.1"/>
    <property type="molecule type" value="Genomic_DNA"/>
</dbReference>
<protein>
    <submittedName>
        <fullName evidence="1">Uncharacterized protein</fullName>
    </submittedName>
</protein>
<keyword evidence="2" id="KW-1185">Reference proteome</keyword>
<dbReference type="RefSeq" id="WP_154374278.1">
    <property type="nucleotide sequence ID" value="NZ_WKJJ01000007.1"/>
</dbReference>
<dbReference type="AlphaFoldDB" id="A0A7X2LSS8"/>
<gene>
    <name evidence="1" type="ORF">GJ700_12720</name>
</gene>